<dbReference type="Proteomes" id="UP001281614">
    <property type="component" value="Unassembled WGS sequence"/>
</dbReference>
<proteinExistence type="predicted"/>
<reference evidence="1" key="1">
    <citation type="submission" date="2023-02" db="EMBL/GenBank/DDBJ databases">
        <title>Colletotrichum kahawae CIFC_Que2 genome sequencing and assembly.</title>
        <authorList>
            <person name="Baroncelli R."/>
        </authorList>
    </citation>
    <scope>NUCLEOTIDE SEQUENCE</scope>
    <source>
        <strain evidence="1">CIFC_Que2</strain>
    </source>
</reference>
<accession>A0AAE0D3M7</accession>
<comment type="caution">
    <text evidence="1">The sequence shown here is derived from an EMBL/GenBank/DDBJ whole genome shotgun (WGS) entry which is preliminary data.</text>
</comment>
<organism evidence="1 2">
    <name type="scientific">Colletotrichum kahawae</name>
    <name type="common">Coffee berry disease fungus</name>
    <dbReference type="NCBI Taxonomy" id="34407"/>
    <lineage>
        <taxon>Eukaryota</taxon>
        <taxon>Fungi</taxon>
        <taxon>Dikarya</taxon>
        <taxon>Ascomycota</taxon>
        <taxon>Pezizomycotina</taxon>
        <taxon>Sordariomycetes</taxon>
        <taxon>Hypocreomycetidae</taxon>
        <taxon>Glomerellales</taxon>
        <taxon>Glomerellaceae</taxon>
        <taxon>Colletotrichum</taxon>
        <taxon>Colletotrichum gloeosporioides species complex</taxon>
    </lineage>
</organism>
<dbReference type="AlphaFoldDB" id="A0AAE0D3M7"/>
<keyword evidence="2" id="KW-1185">Reference proteome</keyword>
<dbReference type="EMBL" id="VYYT01000267">
    <property type="protein sequence ID" value="KAK2751187.1"/>
    <property type="molecule type" value="Genomic_DNA"/>
</dbReference>
<protein>
    <recommendedName>
        <fullName evidence="3">Cell division cycle protein 123</fullName>
    </recommendedName>
</protein>
<name>A0AAE0D3M7_COLKA</name>
<evidence type="ECO:0000313" key="1">
    <source>
        <dbReference type="EMBL" id="KAK2751187.1"/>
    </source>
</evidence>
<gene>
    <name evidence="1" type="ORF">CKAH01_06373</name>
</gene>
<evidence type="ECO:0008006" key="3">
    <source>
        <dbReference type="Google" id="ProtNLM"/>
    </source>
</evidence>
<sequence>MQVCRLWTEMSPELRFDSCVLDVYAEVKKPGFFVNLIEINPWGAHAGFGSLLFHWLDDADILNPTGSEPAPAVVIRLGEEGESPVPSRDEAYRIGRERIIEDELRCLRGRGLEWVLGASLVRRAAAALQSSSTTRESRVRLNTGHSPDLTSCLIGFFLPVKRRWHYSGYDGPFHWLKTSRLGLPLSAGIHLGSPRRSASPLVPLPDSSQTPSRSLLLRSCKLHTDGQGNVALYSSP</sequence>
<evidence type="ECO:0000313" key="2">
    <source>
        <dbReference type="Proteomes" id="UP001281614"/>
    </source>
</evidence>